<keyword evidence="5" id="KW-1185">Reference proteome</keyword>
<dbReference type="InterPro" id="IPR003018">
    <property type="entry name" value="GAF"/>
</dbReference>
<dbReference type="Gene3D" id="3.30.450.40">
    <property type="match status" value="1"/>
</dbReference>
<dbReference type="Pfam" id="PF01590">
    <property type="entry name" value="GAF"/>
    <property type="match status" value="1"/>
</dbReference>
<dbReference type="Pfam" id="PF02954">
    <property type="entry name" value="HTH_8"/>
    <property type="match status" value="1"/>
</dbReference>
<dbReference type="RefSeq" id="WP_271426318.1">
    <property type="nucleotide sequence ID" value="NZ_JAQIPB010000001.1"/>
</dbReference>
<feature type="domain" description="DNA binding HTH" evidence="3">
    <location>
        <begin position="353"/>
        <end position="393"/>
    </location>
</feature>
<dbReference type="InterPro" id="IPR009057">
    <property type="entry name" value="Homeodomain-like_sf"/>
</dbReference>
<dbReference type="InterPro" id="IPR029016">
    <property type="entry name" value="GAF-like_dom_sf"/>
</dbReference>
<dbReference type="EMBL" id="JAQIPB010000001">
    <property type="protein sequence ID" value="MDA7415051.1"/>
    <property type="molecule type" value="Genomic_DNA"/>
</dbReference>
<sequence length="398" mass="42378">MRPTISPRALPNPFFATQEDRVALARERYFEHGERPSGLVPEPVIQSWARCLGASRDPGETLSFDPISKLRVATVLTRNRALLEAATDPIAELETVITGSQARVMLTSSEGVVVLASQPTAGDGPLLRSVARVGVSIGETTVGTGAPGVAVDTGEVCVVQGAEHFFRCLASLYCAAAPVRDASGRIVAMLDLSTEQGPFRFDAGAMAHMYATSIENRLLTRSARAQLLLRFQASPAMFDTPLEGLAAVDGKGRLLWFNGVGARLLGHPRVPEAGLEAEAVFGLDLPQLLALSHAGRARPRMLPCGLTLWMAAQLDARDSRTDESPLTQAAALAHEPQEDSATTPASAASSPSLDEANRSLIEQTLAQCQGNVSRAARVLGVSRGLLYRRLRQWGSVQG</sequence>
<feature type="region of interest" description="Disordered" evidence="1">
    <location>
        <begin position="319"/>
        <end position="354"/>
    </location>
</feature>
<dbReference type="GO" id="GO:0043565">
    <property type="term" value="F:sequence-specific DNA binding"/>
    <property type="evidence" value="ECO:0007669"/>
    <property type="project" value="InterPro"/>
</dbReference>
<reference evidence="4" key="1">
    <citation type="submission" date="2023-01" db="EMBL/GenBank/DDBJ databases">
        <title>Xenophilus mangrovi sp. nov., isolated from soil of Mangrove nature reserve.</title>
        <authorList>
            <person name="Xu S."/>
            <person name="Liu Z."/>
            <person name="Xu Y."/>
        </authorList>
    </citation>
    <scope>NUCLEOTIDE SEQUENCE</scope>
    <source>
        <strain evidence="4">YW8</strain>
    </source>
</reference>
<accession>A0AAE3N4E7</accession>
<organism evidence="4 5">
    <name type="scientific">Xenophilus arseniciresistens</name>
    <dbReference type="NCBI Taxonomy" id="1283306"/>
    <lineage>
        <taxon>Bacteria</taxon>
        <taxon>Pseudomonadati</taxon>
        <taxon>Pseudomonadota</taxon>
        <taxon>Betaproteobacteria</taxon>
        <taxon>Burkholderiales</taxon>
        <taxon>Comamonadaceae</taxon>
        <taxon>Xenophilus</taxon>
    </lineage>
</organism>
<dbReference type="AlphaFoldDB" id="A0AAE3N4E7"/>
<dbReference type="PRINTS" id="PR01590">
    <property type="entry name" value="HTHFIS"/>
</dbReference>
<dbReference type="SUPFAM" id="SSF46689">
    <property type="entry name" value="Homeodomain-like"/>
    <property type="match status" value="1"/>
</dbReference>
<evidence type="ECO:0000313" key="5">
    <source>
        <dbReference type="Proteomes" id="UP001212602"/>
    </source>
</evidence>
<name>A0AAE3N4E7_9BURK</name>
<gene>
    <name evidence="4" type="ORF">PGB34_01620</name>
</gene>
<evidence type="ECO:0000259" key="3">
    <source>
        <dbReference type="Pfam" id="PF02954"/>
    </source>
</evidence>
<dbReference type="InterPro" id="IPR002197">
    <property type="entry name" value="HTH_Fis"/>
</dbReference>
<feature type="compositionally biased region" description="Low complexity" evidence="1">
    <location>
        <begin position="340"/>
        <end position="352"/>
    </location>
</feature>
<comment type="caution">
    <text evidence="4">The sequence shown here is derived from an EMBL/GenBank/DDBJ whole genome shotgun (WGS) entry which is preliminary data.</text>
</comment>
<dbReference type="Proteomes" id="UP001212602">
    <property type="component" value="Unassembled WGS sequence"/>
</dbReference>
<feature type="domain" description="GAF" evidence="2">
    <location>
        <begin position="108"/>
        <end position="217"/>
    </location>
</feature>
<evidence type="ECO:0000313" key="4">
    <source>
        <dbReference type="EMBL" id="MDA7415051.1"/>
    </source>
</evidence>
<evidence type="ECO:0000259" key="2">
    <source>
        <dbReference type="Pfam" id="PF01590"/>
    </source>
</evidence>
<proteinExistence type="predicted"/>
<evidence type="ECO:0000256" key="1">
    <source>
        <dbReference type="SAM" id="MobiDB-lite"/>
    </source>
</evidence>
<protein>
    <submittedName>
        <fullName evidence="4">Fis family transcriptional regulator</fullName>
    </submittedName>
</protein>
<dbReference type="Gene3D" id="1.10.10.60">
    <property type="entry name" value="Homeodomain-like"/>
    <property type="match status" value="1"/>
</dbReference>
<dbReference type="SUPFAM" id="SSF55781">
    <property type="entry name" value="GAF domain-like"/>
    <property type="match status" value="1"/>
</dbReference>